<dbReference type="InterPro" id="IPR029057">
    <property type="entry name" value="PRTase-like"/>
</dbReference>
<dbReference type="EC" id="2.4.2.9" evidence="4"/>
<dbReference type="HAMAP" id="MF_01219">
    <property type="entry name" value="PyrR"/>
    <property type="match status" value="1"/>
</dbReference>
<dbReference type="InterPro" id="IPR050137">
    <property type="entry name" value="PyrR_bifunctional"/>
</dbReference>
<keyword evidence="2 4" id="KW-0805">Transcription regulation</keyword>
<sequence>MIKTVIDPDQFTRTLKRMTHEIIERNDDLSQIILVGIEKKGTPLAKEIQSLIAKFEQITVPLEFINIASHRDDEKKCENVELQFKHSVQDKTVILVDDVLFTGRSVRAAMDAIMDIGRPAKIELAVFIDRGHRELPIRADFVGKNLPTSKNETVLLKYQERCVTICS</sequence>
<dbReference type="GO" id="GO:0006355">
    <property type="term" value="P:regulation of DNA-templated transcription"/>
    <property type="evidence" value="ECO:0007669"/>
    <property type="project" value="UniProtKB-UniRule"/>
</dbReference>
<dbReference type="EMBL" id="DVLF01000042">
    <property type="protein sequence ID" value="HIT49646.1"/>
    <property type="molecule type" value="Genomic_DNA"/>
</dbReference>
<keyword evidence="3 4" id="KW-0804">Transcription</keyword>
<dbReference type="SUPFAM" id="SSF53271">
    <property type="entry name" value="PRTase-like"/>
    <property type="match status" value="1"/>
</dbReference>
<dbReference type="PANTHER" id="PTHR11608:SF0">
    <property type="entry name" value="BIFUNCTIONAL PROTEIN PYRR"/>
    <property type="match status" value="1"/>
</dbReference>
<dbReference type="Gene3D" id="3.40.50.2020">
    <property type="match status" value="1"/>
</dbReference>
<name>A0A9D1GRY1_9MOLU</name>
<feature type="short sequence motif" description="PRPP-binding" evidence="4">
    <location>
        <begin position="93"/>
        <end position="105"/>
    </location>
</feature>
<gene>
    <name evidence="4 6" type="primary">pyrR</name>
    <name evidence="6" type="ORF">IAD46_01335</name>
</gene>
<dbReference type="AlphaFoldDB" id="A0A9D1GRY1"/>
<comment type="catalytic activity">
    <reaction evidence="4">
        <text>UMP + diphosphate = 5-phospho-alpha-D-ribose 1-diphosphate + uracil</text>
        <dbReference type="Rhea" id="RHEA:13017"/>
        <dbReference type="ChEBI" id="CHEBI:17568"/>
        <dbReference type="ChEBI" id="CHEBI:33019"/>
        <dbReference type="ChEBI" id="CHEBI:57865"/>
        <dbReference type="ChEBI" id="CHEBI:58017"/>
        <dbReference type="EC" id="2.4.2.9"/>
    </reaction>
</comment>
<dbReference type="InterPro" id="IPR000836">
    <property type="entry name" value="PRTase_dom"/>
</dbReference>
<feature type="domain" description="Phosphoribosyltransferase" evidence="5">
    <location>
        <begin position="11"/>
        <end position="155"/>
    </location>
</feature>
<accession>A0A9D1GRY1</accession>
<keyword evidence="4 6" id="KW-0808">Transferase</keyword>
<evidence type="ECO:0000313" key="6">
    <source>
        <dbReference type="EMBL" id="HIT49646.1"/>
    </source>
</evidence>
<keyword evidence="4 6" id="KW-0328">Glycosyltransferase</keyword>
<protein>
    <recommendedName>
        <fullName evidence="4">Bifunctional protein PyrR</fullName>
    </recommendedName>
    <domain>
        <recommendedName>
            <fullName evidence="4">Pyrimidine operon regulatory protein</fullName>
        </recommendedName>
    </domain>
    <domain>
        <recommendedName>
            <fullName evidence="4">Uracil phosphoribosyltransferase</fullName>
            <shortName evidence="4">UPRTase</shortName>
            <ecNumber evidence="4">2.4.2.9</ecNumber>
        </recommendedName>
    </domain>
</protein>
<evidence type="ECO:0000256" key="2">
    <source>
        <dbReference type="ARBA" id="ARBA00023015"/>
    </source>
</evidence>
<dbReference type="PANTHER" id="PTHR11608">
    <property type="entry name" value="BIFUNCTIONAL PROTEIN PYRR"/>
    <property type="match status" value="1"/>
</dbReference>
<dbReference type="NCBIfam" id="NF003549">
    <property type="entry name" value="PRK05205.1-5"/>
    <property type="match status" value="1"/>
</dbReference>
<dbReference type="CDD" id="cd06223">
    <property type="entry name" value="PRTases_typeI"/>
    <property type="match status" value="1"/>
</dbReference>
<organism evidence="6 7">
    <name type="scientific">Candidatus Pelethenecus faecipullorum</name>
    <dbReference type="NCBI Taxonomy" id="2840900"/>
    <lineage>
        <taxon>Bacteria</taxon>
        <taxon>Bacillati</taxon>
        <taxon>Mycoplasmatota</taxon>
        <taxon>Mollicutes</taxon>
        <taxon>Candidatus Pelethenecus</taxon>
    </lineage>
</organism>
<proteinExistence type="inferred from homology"/>
<reference evidence="6" key="2">
    <citation type="journal article" date="2021" name="PeerJ">
        <title>Extensive microbial diversity within the chicken gut microbiome revealed by metagenomics and culture.</title>
        <authorList>
            <person name="Gilroy R."/>
            <person name="Ravi A."/>
            <person name="Getino M."/>
            <person name="Pursley I."/>
            <person name="Horton D.L."/>
            <person name="Alikhan N.F."/>
            <person name="Baker D."/>
            <person name="Gharbi K."/>
            <person name="Hall N."/>
            <person name="Watson M."/>
            <person name="Adriaenssens E.M."/>
            <person name="Foster-Nyarko E."/>
            <person name="Jarju S."/>
            <person name="Secka A."/>
            <person name="Antonio M."/>
            <person name="Oren A."/>
            <person name="Chaudhuri R.R."/>
            <person name="La Ragione R."/>
            <person name="Hildebrand F."/>
            <person name="Pallen M.J."/>
        </authorList>
    </citation>
    <scope>NUCLEOTIDE SEQUENCE</scope>
    <source>
        <strain evidence="6">ChiW17-6978</strain>
    </source>
</reference>
<dbReference type="Pfam" id="PF00156">
    <property type="entry name" value="Pribosyltran"/>
    <property type="match status" value="1"/>
</dbReference>
<evidence type="ECO:0000256" key="4">
    <source>
        <dbReference type="HAMAP-Rule" id="MF_01219"/>
    </source>
</evidence>
<evidence type="ECO:0000259" key="5">
    <source>
        <dbReference type="Pfam" id="PF00156"/>
    </source>
</evidence>
<dbReference type="InterPro" id="IPR023050">
    <property type="entry name" value="PyrR"/>
</dbReference>
<comment type="similarity">
    <text evidence="1 4">Belongs to the purine/pyrimidine phosphoribosyltransferase family. PyrR subfamily.</text>
</comment>
<dbReference type="Proteomes" id="UP000886758">
    <property type="component" value="Unassembled WGS sequence"/>
</dbReference>
<dbReference type="FunFam" id="3.40.50.2020:FF:000020">
    <property type="entry name" value="Bifunctional protein PyrR"/>
    <property type="match status" value="1"/>
</dbReference>
<comment type="caution">
    <text evidence="6">The sequence shown here is derived from an EMBL/GenBank/DDBJ whole genome shotgun (WGS) entry which is preliminary data.</text>
</comment>
<evidence type="ECO:0000256" key="1">
    <source>
        <dbReference type="ARBA" id="ARBA00005565"/>
    </source>
</evidence>
<evidence type="ECO:0000313" key="7">
    <source>
        <dbReference type="Proteomes" id="UP000886758"/>
    </source>
</evidence>
<reference evidence="6" key="1">
    <citation type="submission" date="2020-10" db="EMBL/GenBank/DDBJ databases">
        <authorList>
            <person name="Gilroy R."/>
        </authorList>
    </citation>
    <scope>NUCLEOTIDE SEQUENCE</scope>
    <source>
        <strain evidence="6">ChiW17-6978</strain>
    </source>
</reference>
<comment type="function">
    <text evidence="4">Also displays a weak uracil phosphoribosyltransferase activity which is not physiologically significant.</text>
</comment>
<comment type="function">
    <text evidence="4">Regulates the transcription of the pyrimidine nucleotide (pyr) operon in response to exogenous pyrimidines.</text>
</comment>
<dbReference type="GO" id="GO:0004845">
    <property type="term" value="F:uracil phosphoribosyltransferase activity"/>
    <property type="evidence" value="ECO:0007669"/>
    <property type="project" value="UniProtKB-UniRule"/>
</dbReference>
<evidence type="ECO:0000256" key="3">
    <source>
        <dbReference type="ARBA" id="ARBA00023163"/>
    </source>
</evidence>